<reference evidence="2" key="2">
    <citation type="submission" date="2017-10" db="EMBL/GenBank/DDBJ databases">
        <title>Ladona fulva Genome sequencing and assembly.</title>
        <authorList>
            <person name="Murali S."/>
            <person name="Richards S."/>
            <person name="Bandaranaike D."/>
            <person name="Bellair M."/>
            <person name="Blankenburg K."/>
            <person name="Chao H."/>
            <person name="Dinh H."/>
            <person name="Doddapaneni H."/>
            <person name="Dugan-Rocha S."/>
            <person name="Elkadiri S."/>
            <person name="Gnanaolivu R."/>
            <person name="Hernandez B."/>
            <person name="Skinner E."/>
            <person name="Javaid M."/>
            <person name="Lee S."/>
            <person name="Li M."/>
            <person name="Ming W."/>
            <person name="Munidasa M."/>
            <person name="Muniz J."/>
            <person name="Nguyen L."/>
            <person name="Hughes D."/>
            <person name="Osuji N."/>
            <person name="Pu L.-L."/>
            <person name="Puazo M."/>
            <person name="Qu C."/>
            <person name="Quiroz J."/>
            <person name="Raj R."/>
            <person name="Weissenberger G."/>
            <person name="Xin Y."/>
            <person name="Zou X."/>
            <person name="Han Y."/>
            <person name="Worley K."/>
            <person name="Muzny D."/>
            <person name="Gibbs R."/>
        </authorList>
    </citation>
    <scope>NUCLEOTIDE SEQUENCE</scope>
    <source>
        <strain evidence="2">Sampled in the wild</strain>
    </source>
</reference>
<dbReference type="Proteomes" id="UP000792457">
    <property type="component" value="Unassembled WGS sequence"/>
</dbReference>
<organism evidence="2 3">
    <name type="scientific">Ladona fulva</name>
    <name type="common">Scarce chaser dragonfly</name>
    <name type="synonym">Libellula fulva</name>
    <dbReference type="NCBI Taxonomy" id="123851"/>
    <lineage>
        <taxon>Eukaryota</taxon>
        <taxon>Metazoa</taxon>
        <taxon>Ecdysozoa</taxon>
        <taxon>Arthropoda</taxon>
        <taxon>Hexapoda</taxon>
        <taxon>Insecta</taxon>
        <taxon>Pterygota</taxon>
        <taxon>Palaeoptera</taxon>
        <taxon>Odonata</taxon>
        <taxon>Epiprocta</taxon>
        <taxon>Anisoptera</taxon>
        <taxon>Libelluloidea</taxon>
        <taxon>Libellulidae</taxon>
        <taxon>Ladona</taxon>
    </lineage>
</organism>
<feature type="domain" description="Chitin-binding type-4" evidence="1">
    <location>
        <begin position="14"/>
        <end position="97"/>
    </location>
</feature>
<evidence type="ECO:0000259" key="1">
    <source>
        <dbReference type="Pfam" id="PF03067"/>
    </source>
</evidence>
<proteinExistence type="predicted"/>
<reference evidence="2" key="1">
    <citation type="submission" date="2013-04" db="EMBL/GenBank/DDBJ databases">
        <authorList>
            <person name="Qu J."/>
            <person name="Murali S.C."/>
            <person name="Bandaranaike D."/>
            <person name="Bellair M."/>
            <person name="Blankenburg K."/>
            <person name="Chao H."/>
            <person name="Dinh H."/>
            <person name="Doddapaneni H."/>
            <person name="Downs B."/>
            <person name="Dugan-Rocha S."/>
            <person name="Elkadiri S."/>
            <person name="Gnanaolivu R.D."/>
            <person name="Hernandez B."/>
            <person name="Javaid M."/>
            <person name="Jayaseelan J.C."/>
            <person name="Lee S."/>
            <person name="Li M."/>
            <person name="Ming W."/>
            <person name="Munidasa M."/>
            <person name="Muniz J."/>
            <person name="Nguyen L."/>
            <person name="Ongeri F."/>
            <person name="Osuji N."/>
            <person name="Pu L.-L."/>
            <person name="Puazo M."/>
            <person name="Qu C."/>
            <person name="Quiroz J."/>
            <person name="Raj R."/>
            <person name="Weissenberger G."/>
            <person name="Xin Y."/>
            <person name="Zou X."/>
            <person name="Han Y."/>
            <person name="Richards S."/>
            <person name="Worley K."/>
            <person name="Muzny D."/>
            <person name="Gibbs R."/>
        </authorList>
    </citation>
    <scope>NUCLEOTIDE SEQUENCE</scope>
    <source>
        <strain evidence="2">Sampled in the wild</strain>
    </source>
</reference>
<evidence type="ECO:0000313" key="3">
    <source>
        <dbReference type="Proteomes" id="UP000792457"/>
    </source>
</evidence>
<dbReference type="EMBL" id="KZ308259">
    <property type="protein sequence ID" value="KAG8225941.1"/>
    <property type="molecule type" value="Genomic_DNA"/>
</dbReference>
<name>A0A8K0K133_LADFU</name>
<evidence type="ECO:0000313" key="2">
    <source>
        <dbReference type="EMBL" id="KAG8225941.1"/>
    </source>
</evidence>
<dbReference type="OrthoDB" id="64893at2759"/>
<keyword evidence="3" id="KW-1185">Reference proteome</keyword>
<sequence length="253" mass="28749">MYLCPNNDPKVEATQSCFERFPLFLSGTRREVGFHIPMDTKKKETFRYKVRLPPYVTCTQCVIQWTYYTGNMWGTCDNGTEAVGCGRPETFRNCADVAIVTSSGGFPPLPPAFLFPSLFLQKLQPENAFAAYTYPSSESHSSALVSFMRRDNPYLLYYRDARKPDIIIPIFYILTRSQVCLPTNIYARLPGMDDWCQTNCLRYPPNCPADVCHCPETCDAVGELEGKAGADVYCLDKCIIYPTECPKKRCNCY</sequence>
<dbReference type="AlphaFoldDB" id="A0A8K0K133"/>
<accession>A0A8K0K133</accession>
<dbReference type="InterPro" id="IPR004302">
    <property type="entry name" value="Cellulose/chitin-bd_N"/>
</dbReference>
<comment type="caution">
    <text evidence="2">The sequence shown here is derived from an EMBL/GenBank/DDBJ whole genome shotgun (WGS) entry which is preliminary data.</text>
</comment>
<gene>
    <name evidence="2" type="ORF">J437_LFUL005979</name>
</gene>
<dbReference type="Pfam" id="PF03067">
    <property type="entry name" value="LPMO_10"/>
    <property type="match status" value="1"/>
</dbReference>
<protein>
    <recommendedName>
        <fullName evidence="1">Chitin-binding type-4 domain-containing protein</fullName>
    </recommendedName>
</protein>